<feature type="transmembrane region" description="Helical" evidence="1">
    <location>
        <begin position="6"/>
        <end position="24"/>
    </location>
</feature>
<keyword evidence="1" id="KW-1133">Transmembrane helix</keyword>
<evidence type="ECO:0000256" key="1">
    <source>
        <dbReference type="SAM" id="Phobius"/>
    </source>
</evidence>
<reference evidence="2" key="1">
    <citation type="journal article" date="2020" name="Nature">
        <title>Giant virus diversity and host interactions through global metagenomics.</title>
        <authorList>
            <person name="Schulz F."/>
            <person name="Roux S."/>
            <person name="Paez-Espino D."/>
            <person name="Jungbluth S."/>
            <person name="Walsh D.A."/>
            <person name="Denef V.J."/>
            <person name="McMahon K.D."/>
            <person name="Konstantinidis K.T."/>
            <person name="Eloe-Fadrosh E.A."/>
            <person name="Kyrpides N.C."/>
            <person name="Woyke T."/>
        </authorList>
    </citation>
    <scope>NUCLEOTIDE SEQUENCE</scope>
    <source>
        <strain evidence="2">GVMAG-M-3300021425-14</strain>
    </source>
</reference>
<accession>A0A6C0CNT6</accession>
<sequence>MIFSNILNGFLVIIFILSIIYLLPDSKEGFIPKRYEIAPKMYSAAHSENLLGNAYKGKELNNDTYYTISKLYPKTPMASYAQITNNQKIEMKTCNGTSIRANMCQSMNPIQRNIGEITTLQPPQVSCNRVNYFCVPDTSKLR</sequence>
<name>A0A6C0CNT6_9ZZZZ</name>
<evidence type="ECO:0000313" key="2">
    <source>
        <dbReference type="EMBL" id="QHT06131.1"/>
    </source>
</evidence>
<dbReference type="EMBL" id="MN739465">
    <property type="protein sequence ID" value="QHT06131.1"/>
    <property type="molecule type" value="Genomic_DNA"/>
</dbReference>
<proteinExistence type="predicted"/>
<keyword evidence="1" id="KW-0472">Membrane</keyword>
<dbReference type="AlphaFoldDB" id="A0A6C0CNT6"/>
<protein>
    <submittedName>
        <fullName evidence="2">Uncharacterized protein</fullName>
    </submittedName>
</protein>
<organism evidence="2">
    <name type="scientific">viral metagenome</name>
    <dbReference type="NCBI Taxonomy" id="1070528"/>
    <lineage>
        <taxon>unclassified sequences</taxon>
        <taxon>metagenomes</taxon>
        <taxon>organismal metagenomes</taxon>
    </lineage>
</organism>
<keyword evidence="1" id="KW-0812">Transmembrane</keyword>